<keyword evidence="2" id="KW-1185">Reference proteome</keyword>
<dbReference type="Proteomes" id="UP001152599">
    <property type="component" value="Unassembled WGS sequence"/>
</dbReference>
<name>A0A9X4RVP2_9FLAO</name>
<dbReference type="SUPFAM" id="SSF82607">
    <property type="entry name" value="YbaB-like"/>
    <property type="match status" value="1"/>
</dbReference>
<evidence type="ECO:0000313" key="2">
    <source>
        <dbReference type="Proteomes" id="UP001152599"/>
    </source>
</evidence>
<dbReference type="EMBL" id="JANCMU010000002">
    <property type="protein sequence ID" value="MDG4945975.1"/>
    <property type="molecule type" value="Genomic_DNA"/>
</dbReference>
<sequence>MKMLGQLQESQRKVEEAKTRLANEYLTEATSDKLLTTKVSKNGRIKELNIEDELLEDKEQLVDYLILTLNKALDKAQNEFDAEIENVAKQGMPKIPGMGF</sequence>
<gene>
    <name evidence="1" type="ORF">NMK71_06080</name>
</gene>
<dbReference type="InterPro" id="IPR036894">
    <property type="entry name" value="YbaB-like_sf"/>
</dbReference>
<accession>A0A9X4RVP2</accession>
<dbReference type="PIRSF" id="PIRSF004555">
    <property type="entry name" value="UCP004555"/>
    <property type="match status" value="1"/>
</dbReference>
<protein>
    <submittedName>
        <fullName evidence="1">YbaB/EbfC family nucleoid-associated protein</fullName>
    </submittedName>
</protein>
<dbReference type="Gene3D" id="3.30.1310.10">
    <property type="entry name" value="Nucleoid-associated protein YbaB-like domain"/>
    <property type="match status" value="1"/>
</dbReference>
<dbReference type="GO" id="GO:0003677">
    <property type="term" value="F:DNA binding"/>
    <property type="evidence" value="ECO:0007669"/>
    <property type="project" value="InterPro"/>
</dbReference>
<reference evidence="1" key="1">
    <citation type="submission" date="2022-07" db="EMBL/GenBank/DDBJ databases">
        <title>Description and genome-wide analysis of Profundicola chukchiensis gen. nov., sp. nov., marine bacteria isolated from bottom sediments of the Chukchi Sea.</title>
        <authorList>
            <person name="Romanenko L."/>
            <person name="Otstavnykh N."/>
            <person name="Kurilenko V."/>
            <person name="Eremeev V."/>
            <person name="Velansky P."/>
            <person name="Mikhailov V."/>
            <person name="Isaeva M."/>
        </authorList>
    </citation>
    <scope>NUCLEOTIDE SEQUENCE</scope>
    <source>
        <strain evidence="1">KMM 9713</strain>
    </source>
</reference>
<proteinExistence type="predicted"/>
<evidence type="ECO:0000313" key="1">
    <source>
        <dbReference type="EMBL" id="MDG4945975.1"/>
    </source>
</evidence>
<dbReference type="Pfam" id="PF02575">
    <property type="entry name" value="YbaB_DNA_bd"/>
    <property type="match status" value="1"/>
</dbReference>
<dbReference type="InterPro" id="IPR004401">
    <property type="entry name" value="YbaB/EbfC"/>
</dbReference>
<organism evidence="1 2">
    <name type="scientific">Profundicola chukchiensis</name>
    <dbReference type="NCBI Taxonomy" id="2961959"/>
    <lineage>
        <taxon>Bacteria</taxon>
        <taxon>Pseudomonadati</taxon>
        <taxon>Bacteroidota</taxon>
        <taxon>Flavobacteriia</taxon>
        <taxon>Flavobacteriales</taxon>
        <taxon>Weeksellaceae</taxon>
        <taxon>Profundicola</taxon>
    </lineage>
</organism>
<dbReference type="AlphaFoldDB" id="A0A9X4RVP2"/>
<comment type="caution">
    <text evidence="1">The sequence shown here is derived from an EMBL/GenBank/DDBJ whole genome shotgun (WGS) entry which is preliminary data.</text>
</comment>